<evidence type="ECO:0000256" key="1">
    <source>
        <dbReference type="SAM" id="MobiDB-lite"/>
    </source>
</evidence>
<dbReference type="RefSeq" id="WP_087507230.1">
    <property type="nucleotide sequence ID" value="NZ_BMDX01000023.1"/>
</dbReference>
<proteinExistence type="predicted"/>
<gene>
    <name evidence="2" type="ORF">GCM10011369_32500</name>
</gene>
<feature type="compositionally biased region" description="Polar residues" evidence="1">
    <location>
        <begin position="127"/>
        <end position="140"/>
    </location>
</feature>
<name>A0A8J2XR71_9GAMM</name>
<evidence type="ECO:0000313" key="3">
    <source>
        <dbReference type="Proteomes" id="UP000619743"/>
    </source>
</evidence>
<protein>
    <recommendedName>
        <fullName evidence="4">DUF748 domain-containing protein</fullName>
    </recommendedName>
</protein>
<dbReference type="InterPro" id="IPR008023">
    <property type="entry name" value="DUF748"/>
</dbReference>
<comment type="caution">
    <text evidence="2">The sequence shown here is derived from an EMBL/GenBank/DDBJ whole genome shotgun (WGS) entry which is preliminary data.</text>
</comment>
<dbReference type="SUPFAM" id="SSF52058">
    <property type="entry name" value="L domain-like"/>
    <property type="match status" value="1"/>
</dbReference>
<evidence type="ECO:0000313" key="2">
    <source>
        <dbReference type="EMBL" id="GGA87914.1"/>
    </source>
</evidence>
<dbReference type="EMBL" id="BMDX01000023">
    <property type="protein sequence ID" value="GGA87914.1"/>
    <property type="molecule type" value="Genomic_DNA"/>
</dbReference>
<dbReference type="Pfam" id="PF05359">
    <property type="entry name" value="DUF748"/>
    <property type="match status" value="1"/>
</dbReference>
<organism evidence="2 3">
    <name type="scientific">Neiella marina</name>
    <dbReference type="NCBI Taxonomy" id="508461"/>
    <lineage>
        <taxon>Bacteria</taxon>
        <taxon>Pseudomonadati</taxon>
        <taxon>Pseudomonadota</taxon>
        <taxon>Gammaproteobacteria</taxon>
        <taxon>Alteromonadales</taxon>
        <taxon>Echinimonadaceae</taxon>
        <taxon>Neiella</taxon>
    </lineage>
</organism>
<feature type="region of interest" description="Disordered" evidence="1">
    <location>
        <begin position="127"/>
        <end position="150"/>
    </location>
</feature>
<keyword evidence="3" id="KW-1185">Reference proteome</keyword>
<dbReference type="AlphaFoldDB" id="A0A8J2XR71"/>
<reference evidence="3" key="1">
    <citation type="journal article" date="2019" name="Int. J. Syst. Evol. Microbiol.">
        <title>The Global Catalogue of Microorganisms (GCM) 10K type strain sequencing project: providing services to taxonomists for standard genome sequencing and annotation.</title>
        <authorList>
            <consortium name="The Broad Institute Genomics Platform"/>
            <consortium name="The Broad Institute Genome Sequencing Center for Infectious Disease"/>
            <person name="Wu L."/>
            <person name="Ma J."/>
        </authorList>
    </citation>
    <scope>NUCLEOTIDE SEQUENCE [LARGE SCALE GENOMIC DNA]</scope>
    <source>
        <strain evidence="3">CGMCC 1.10130</strain>
    </source>
</reference>
<dbReference type="Proteomes" id="UP000619743">
    <property type="component" value="Unassembled WGS sequence"/>
</dbReference>
<accession>A0A8J2XR71</accession>
<evidence type="ECO:0008006" key="4">
    <source>
        <dbReference type="Google" id="ProtNLM"/>
    </source>
</evidence>
<sequence length="808" mass="87469">MNRLKKVGLIIAGCYLAIWSLTWLVSPAVTRLVLSDLLKPHKIELDSNSEVRLNLLSSCVTIDDLIWRKDQQLAFELDELEACYSLHRLVFSEARVKRLTLTGLTTDVLLKDGTFSIAGVELGASAKQAQDNESVDSQTPPTAPEPGPQGRRFALAVAAPEVILNDIKVNLQHRDQAHDVHIEQLQIVRSRYEEEVLQSELDVLLTLNQAKFEFGAAVVYEPLQSTGTFTIQLADFDPAPYQYLLPASVGQLSGLLDVDLNLDVTRKGDIFEITSDSSALALRQAGYSDSNIKAGLEGLQLQLNDLSTTLSIDAATELQVDTSFDLNLSGIKADLPDGSGELLALSELELQQNKLALVGEKVFVEIPELALTKFQASTRHIDPQNQLAPLLQLESLTVSGTQLTESAVAIQQVLVGEILVQASRDEQGELISLVLPQQAEATTPDDGAPQSGSAESEPVVAEVGQAFAFELGKLMLAAPAQIQFNDASVKPALAKTIIIEQLDVTEVNNAQPQQKTDVQLKLKDEGYFNYQLSAQVAPFADKLDLVFDSKATEFPLYQISPYVRSALGFDMLAGQLDVAAAGAIEQNMLDTELVAMLRGAQFDSGSGDANQDESSSIGSAVSLDMALGMLQDDDGNIELTIPVTGDIAAPDFGMQYVFGLVVQRAIMSQAENFLLFAFAPYAHVIKVGMVAGSMALEVSFEDLPYAPQQIQPAEPQASFIDQFHALMTEKQSLQVKICGVAAGSELGLTDASELSEAQRKQLLELAEQRAAAFKKVVVEKGVESSRLLLCVPSYELKADAKPRLKLSV</sequence>
<dbReference type="OrthoDB" id="6114420at2"/>